<protein>
    <submittedName>
        <fullName evidence="8">AI-2E family transporter</fullName>
    </submittedName>
</protein>
<feature type="transmembrane region" description="Helical" evidence="7">
    <location>
        <begin position="247"/>
        <end position="268"/>
    </location>
</feature>
<evidence type="ECO:0000256" key="6">
    <source>
        <dbReference type="SAM" id="MobiDB-lite"/>
    </source>
</evidence>
<sequence length="389" mass="41547">MTDRAKSVASKQRPPKRSEAVRSDRGPTTTERKPLPTGAGARMNARVVLALALVALALWTAAGFLPAVIWAAILATSLWPLYTKFAARVTSGRSSLAPLVFTLVVALILFTPMSLAVYQIAQQGDLLVGWMKQAGESGIEVPDWLARLPIAAESIEQWWRSNLSDPKAATAWLKSVNADNASELFRTFGGQLLHRLFLLFFSLIALFVLLRNGRSISDRVLETCDRLFGEAGEGLAEQMVDAIRGTVNGTVLVAAGEGLLIGVAYFVAGVPHAIVFTILTTAFAMLPFGAWLAFTAAAVVLVSGGGSGFAAAGVFFWGAIVMLAGDHFVWPTLVGDSARLPFLFAFVGIFGGLAAFGLLGLFLGPVIMSALLVVWREWVFRPVAPEKNG</sequence>
<proteinExistence type="inferred from homology"/>
<gene>
    <name evidence="9" type="ORF">BST63_07450</name>
    <name evidence="8" type="ORF">BSZ18_06535</name>
</gene>
<dbReference type="PANTHER" id="PTHR21716">
    <property type="entry name" value="TRANSMEMBRANE PROTEIN"/>
    <property type="match status" value="1"/>
</dbReference>
<evidence type="ECO:0000256" key="2">
    <source>
        <dbReference type="ARBA" id="ARBA00009773"/>
    </source>
</evidence>
<evidence type="ECO:0000256" key="3">
    <source>
        <dbReference type="ARBA" id="ARBA00022692"/>
    </source>
</evidence>
<dbReference type="EMBL" id="NAFI01000151">
    <property type="protein sequence ID" value="OSJ16054.1"/>
    <property type="molecule type" value="Genomic_DNA"/>
</dbReference>
<feature type="transmembrane region" description="Helical" evidence="7">
    <location>
        <begin position="192"/>
        <end position="210"/>
    </location>
</feature>
<feature type="transmembrane region" description="Helical" evidence="7">
    <location>
        <begin position="342"/>
        <end position="375"/>
    </location>
</feature>
<feature type="transmembrane region" description="Helical" evidence="7">
    <location>
        <begin position="43"/>
        <end position="62"/>
    </location>
</feature>
<keyword evidence="3 7" id="KW-0812">Transmembrane</keyword>
<name>A0A1X3HCL6_9BRAD</name>
<comment type="similarity">
    <text evidence="2">Belongs to the autoinducer-2 exporter (AI-2E) (TC 2.A.86) family.</text>
</comment>
<comment type="subcellular location">
    <subcellularLocation>
        <location evidence="1">Membrane</location>
        <topology evidence="1">Multi-pass membrane protein</topology>
    </subcellularLocation>
</comment>
<dbReference type="InterPro" id="IPR002549">
    <property type="entry name" value="AI-2E-like"/>
</dbReference>
<keyword evidence="4 7" id="KW-1133">Transmembrane helix</keyword>
<evidence type="ECO:0000313" key="10">
    <source>
        <dbReference type="Proteomes" id="UP000193553"/>
    </source>
</evidence>
<dbReference type="OrthoDB" id="106838at2"/>
<evidence type="ECO:0000313" key="11">
    <source>
        <dbReference type="Proteomes" id="UP000193884"/>
    </source>
</evidence>
<evidence type="ECO:0000313" key="9">
    <source>
        <dbReference type="EMBL" id="OSJ32627.1"/>
    </source>
</evidence>
<comment type="caution">
    <text evidence="8">The sequence shown here is derived from an EMBL/GenBank/DDBJ whole genome shotgun (WGS) entry which is preliminary data.</text>
</comment>
<dbReference type="Pfam" id="PF01594">
    <property type="entry name" value="AI-2E_transport"/>
    <property type="match status" value="1"/>
</dbReference>
<dbReference type="Proteomes" id="UP000193553">
    <property type="component" value="Unassembled WGS sequence"/>
</dbReference>
<dbReference type="Proteomes" id="UP000193884">
    <property type="component" value="Unassembled WGS sequence"/>
</dbReference>
<reference evidence="10 11" key="1">
    <citation type="submission" date="2017-03" db="EMBL/GenBank/DDBJ databases">
        <title>Whole genome sequences of fourteen strains of Bradyrhizobium canariense and one strain of Bradyrhizobium japonicum isolated from Lupinus (Papilionoideae: Genisteae) species in Algeria.</title>
        <authorList>
            <person name="Crovadore J."/>
            <person name="Chekireb D."/>
            <person name="Brachmann A."/>
            <person name="Chablais R."/>
            <person name="Cochard B."/>
            <person name="Lefort F."/>
        </authorList>
    </citation>
    <scope>NUCLEOTIDE SEQUENCE [LARGE SCALE GENOMIC DNA]</scope>
    <source>
        <strain evidence="8 10">UBMA195</strain>
        <strain evidence="9 11">UBMAN05</strain>
    </source>
</reference>
<evidence type="ECO:0000256" key="4">
    <source>
        <dbReference type="ARBA" id="ARBA00022989"/>
    </source>
</evidence>
<feature type="compositionally biased region" description="Basic and acidic residues" evidence="6">
    <location>
        <begin position="16"/>
        <end position="34"/>
    </location>
</feature>
<keyword evidence="11" id="KW-1185">Reference proteome</keyword>
<dbReference type="GO" id="GO:0016020">
    <property type="term" value="C:membrane"/>
    <property type="evidence" value="ECO:0007669"/>
    <property type="project" value="UniProtKB-SubCell"/>
</dbReference>
<accession>A0A1X3HCL6</accession>
<evidence type="ECO:0000256" key="5">
    <source>
        <dbReference type="ARBA" id="ARBA00023136"/>
    </source>
</evidence>
<feature type="transmembrane region" description="Helical" evidence="7">
    <location>
        <begin position="274"/>
        <end position="302"/>
    </location>
</feature>
<feature type="transmembrane region" description="Helical" evidence="7">
    <location>
        <begin position="68"/>
        <end position="87"/>
    </location>
</feature>
<organism evidence="8 10">
    <name type="scientific">Bradyrhizobium canariense</name>
    <dbReference type="NCBI Taxonomy" id="255045"/>
    <lineage>
        <taxon>Bacteria</taxon>
        <taxon>Pseudomonadati</taxon>
        <taxon>Pseudomonadota</taxon>
        <taxon>Alphaproteobacteria</taxon>
        <taxon>Hyphomicrobiales</taxon>
        <taxon>Nitrobacteraceae</taxon>
        <taxon>Bradyrhizobium</taxon>
    </lineage>
</organism>
<feature type="transmembrane region" description="Helical" evidence="7">
    <location>
        <begin position="99"/>
        <end position="121"/>
    </location>
</feature>
<feature type="transmembrane region" description="Helical" evidence="7">
    <location>
        <begin position="309"/>
        <end position="330"/>
    </location>
</feature>
<evidence type="ECO:0000256" key="7">
    <source>
        <dbReference type="SAM" id="Phobius"/>
    </source>
</evidence>
<keyword evidence="5 7" id="KW-0472">Membrane</keyword>
<dbReference type="EMBL" id="NAFK01000141">
    <property type="protein sequence ID" value="OSJ32627.1"/>
    <property type="molecule type" value="Genomic_DNA"/>
</dbReference>
<evidence type="ECO:0000256" key="1">
    <source>
        <dbReference type="ARBA" id="ARBA00004141"/>
    </source>
</evidence>
<dbReference type="AlphaFoldDB" id="A0A1X3HCL6"/>
<feature type="region of interest" description="Disordered" evidence="6">
    <location>
        <begin position="1"/>
        <end position="38"/>
    </location>
</feature>
<dbReference type="PANTHER" id="PTHR21716:SF61">
    <property type="entry name" value="BLR8064 PROTEIN"/>
    <property type="match status" value="1"/>
</dbReference>
<evidence type="ECO:0000313" key="8">
    <source>
        <dbReference type="EMBL" id="OSJ16054.1"/>
    </source>
</evidence>